<gene>
    <name evidence="2" type="ORF">BU23DRAFT_650537</name>
</gene>
<feature type="region of interest" description="Disordered" evidence="1">
    <location>
        <begin position="34"/>
        <end position="83"/>
    </location>
</feature>
<dbReference type="AlphaFoldDB" id="A0A6A5V0I9"/>
<keyword evidence="3" id="KW-1185">Reference proteome</keyword>
<evidence type="ECO:0000313" key="2">
    <source>
        <dbReference type="EMBL" id="KAF1970180.1"/>
    </source>
</evidence>
<protein>
    <submittedName>
        <fullName evidence="2">Uncharacterized protein</fullName>
    </submittedName>
</protein>
<evidence type="ECO:0000313" key="3">
    <source>
        <dbReference type="Proteomes" id="UP000800036"/>
    </source>
</evidence>
<name>A0A6A5V0I9_9PLEO</name>
<dbReference type="EMBL" id="ML976703">
    <property type="protein sequence ID" value="KAF1970180.1"/>
    <property type="molecule type" value="Genomic_DNA"/>
</dbReference>
<proteinExistence type="predicted"/>
<organism evidence="2 3">
    <name type="scientific">Bimuria novae-zelandiae CBS 107.79</name>
    <dbReference type="NCBI Taxonomy" id="1447943"/>
    <lineage>
        <taxon>Eukaryota</taxon>
        <taxon>Fungi</taxon>
        <taxon>Dikarya</taxon>
        <taxon>Ascomycota</taxon>
        <taxon>Pezizomycotina</taxon>
        <taxon>Dothideomycetes</taxon>
        <taxon>Pleosporomycetidae</taxon>
        <taxon>Pleosporales</taxon>
        <taxon>Massarineae</taxon>
        <taxon>Didymosphaeriaceae</taxon>
        <taxon>Bimuria</taxon>
    </lineage>
</organism>
<sequence>MSTIYASNVVRKAWFAHIFNKSVTATTRDRMQYSVSSAGRDDLPNRNAGNTASGETGTSSQASVSPRNQSHKGTDSGFHNRTIMRCGWTPTPLRGGVPVSGPQRLSCLSAPPRRSIAQHSPSSNVSETWMHCHSHAKLQPTTTDVFRPLFESCPLPGLKQGEKRVVIAV</sequence>
<accession>A0A6A5V0I9</accession>
<evidence type="ECO:0000256" key="1">
    <source>
        <dbReference type="SAM" id="MobiDB-lite"/>
    </source>
</evidence>
<reference evidence="2" key="1">
    <citation type="journal article" date="2020" name="Stud. Mycol.">
        <title>101 Dothideomycetes genomes: a test case for predicting lifestyles and emergence of pathogens.</title>
        <authorList>
            <person name="Haridas S."/>
            <person name="Albert R."/>
            <person name="Binder M."/>
            <person name="Bloem J."/>
            <person name="Labutti K."/>
            <person name="Salamov A."/>
            <person name="Andreopoulos B."/>
            <person name="Baker S."/>
            <person name="Barry K."/>
            <person name="Bills G."/>
            <person name="Bluhm B."/>
            <person name="Cannon C."/>
            <person name="Castanera R."/>
            <person name="Culley D."/>
            <person name="Daum C."/>
            <person name="Ezra D."/>
            <person name="Gonzalez J."/>
            <person name="Henrissat B."/>
            <person name="Kuo A."/>
            <person name="Liang C."/>
            <person name="Lipzen A."/>
            <person name="Lutzoni F."/>
            <person name="Magnuson J."/>
            <person name="Mondo S."/>
            <person name="Nolan M."/>
            <person name="Ohm R."/>
            <person name="Pangilinan J."/>
            <person name="Park H.-J."/>
            <person name="Ramirez L."/>
            <person name="Alfaro M."/>
            <person name="Sun H."/>
            <person name="Tritt A."/>
            <person name="Yoshinaga Y."/>
            <person name="Zwiers L.-H."/>
            <person name="Turgeon B."/>
            <person name="Goodwin S."/>
            <person name="Spatafora J."/>
            <person name="Crous P."/>
            <person name="Grigoriev I."/>
        </authorList>
    </citation>
    <scope>NUCLEOTIDE SEQUENCE</scope>
    <source>
        <strain evidence="2">CBS 107.79</strain>
    </source>
</reference>
<feature type="compositionally biased region" description="Polar residues" evidence="1">
    <location>
        <begin position="47"/>
        <end position="68"/>
    </location>
</feature>
<dbReference type="Proteomes" id="UP000800036">
    <property type="component" value="Unassembled WGS sequence"/>
</dbReference>